<accession>A0A550BYI7</accession>
<dbReference type="Pfam" id="PF12697">
    <property type="entry name" value="Abhydrolase_6"/>
    <property type="match status" value="1"/>
</dbReference>
<protein>
    <recommendedName>
        <fullName evidence="2">AB hydrolase-1 domain-containing protein</fullName>
    </recommendedName>
</protein>
<dbReference type="InterPro" id="IPR029058">
    <property type="entry name" value="AB_hydrolase_fold"/>
</dbReference>
<evidence type="ECO:0000259" key="2">
    <source>
        <dbReference type="Pfam" id="PF12697"/>
    </source>
</evidence>
<comment type="caution">
    <text evidence="3">The sequence shown here is derived from an EMBL/GenBank/DDBJ whole genome shotgun (WGS) entry which is preliminary data.</text>
</comment>
<dbReference type="AlphaFoldDB" id="A0A550BYI7"/>
<dbReference type="InterPro" id="IPR000073">
    <property type="entry name" value="AB_hydrolase_1"/>
</dbReference>
<dbReference type="EMBL" id="VDMD01000045">
    <property type="protein sequence ID" value="TRM57568.1"/>
    <property type="molecule type" value="Genomic_DNA"/>
</dbReference>
<reference evidence="3 4" key="1">
    <citation type="journal article" date="2019" name="New Phytol.">
        <title>Comparative genomics reveals unique wood-decay strategies and fruiting body development in the Schizophyllaceae.</title>
        <authorList>
            <person name="Almasi E."/>
            <person name="Sahu N."/>
            <person name="Krizsan K."/>
            <person name="Balint B."/>
            <person name="Kovacs G.M."/>
            <person name="Kiss B."/>
            <person name="Cseklye J."/>
            <person name="Drula E."/>
            <person name="Henrissat B."/>
            <person name="Nagy I."/>
            <person name="Chovatia M."/>
            <person name="Adam C."/>
            <person name="LaButti K."/>
            <person name="Lipzen A."/>
            <person name="Riley R."/>
            <person name="Grigoriev I.V."/>
            <person name="Nagy L.G."/>
        </authorList>
    </citation>
    <scope>NUCLEOTIDE SEQUENCE [LARGE SCALE GENOMIC DNA]</scope>
    <source>
        <strain evidence="3 4">NL-1724</strain>
    </source>
</reference>
<evidence type="ECO:0000313" key="3">
    <source>
        <dbReference type="EMBL" id="TRM57568.1"/>
    </source>
</evidence>
<evidence type="ECO:0000256" key="1">
    <source>
        <dbReference type="SAM" id="MobiDB-lite"/>
    </source>
</evidence>
<dbReference type="STRING" id="97359.A0A550BYI7"/>
<evidence type="ECO:0000313" key="4">
    <source>
        <dbReference type="Proteomes" id="UP000320762"/>
    </source>
</evidence>
<organism evidence="3 4">
    <name type="scientific">Schizophyllum amplum</name>
    <dbReference type="NCBI Taxonomy" id="97359"/>
    <lineage>
        <taxon>Eukaryota</taxon>
        <taxon>Fungi</taxon>
        <taxon>Dikarya</taxon>
        <taxon>Basidiomycota</taxon>
        <taxon>Agaricomycotina</taxon>
        <taxon>Agaricomycetes</taxon>
        <taxon>Agaricomycetidae</taxon>
        <taxon>Agaricales</taxon>
        <taxon>Schizophyllaceae</taxon>
        <taxon>Schizophyllum</taxon>
    </lineage>
</organism>
<gene>
    <name evidence="3" type="ORF">BD626DRAFT_560288</name>
</gene>
<sequence>MSMSYPPPQDIPKPQSVPPLPLLPIEPPDLHGFALPSLLSDNTSDEIPGFTYSKHLIPACRTRSVPASYDMPTADPRALASKELRKAEMQRVGAAMKDLVASEEWWQSPPVGFTPDAPLFNCLGRFRRTSDSGARLTLFFAHANGFNKEVCCPSGGCTSLTSVLCTLRAPDMVCYPPPPFHRSLRCRHSGSVGWEAVQHGEAALINRAALRGLYSWRDNARDILNFLLHFIPAEASHDSLPAHLPRVPSAETATRRVAGLTRRHVVAIGHSFGGCTRCAVIVRLLATNQLKLTNIVPSSDASARRPCSALATLTPPYGPLLIRSLVLIDPVIMAPKSGHNKSGLQVLASGAVGRRGQWASREDAREQFLASPFFQRWDPEVLDAYVQNGLYEQDGQVHLCMSPHDEALMFAEGRTSWEVYKRLPSLTSDVELRWIMPGRDRRRMLNSLGSAEEAERRVWLRPENASNVRIEGAGHLIPHEKPEQLGALWHSFTGTLVYGFDST</sequence>
<dbReference type="OrthoDB" id="94039at2759"/>
<dbReference type="Gene3D" id="3.40.50.1820">
    <property type="entry name" value="alpha/beta hydrolase"/>
    <property type="match status" value="1"/>
</dbReference>
<name>A0A550BYI7_9AGAR</name>
<feature type="domain" description="AB hydrolase-1" evidence="2">
    <location>
        <begin position="236"/>
        <end position="485"/>
    </location>
</feature>
<keyword evidence="4" id="KW-1185">Reference proteome</keyword>
<dbReference type="SUPFAM" id="SSF53474">
    <property type="entry name" value="alpha/beta-Hydrolases"/>
    <property type="match status" value="1"/>
</dbReference>
<dbReference type="Proteomes" id="UP000320762">
    <property type="component" value="Unassembled WGS sequence"/>
</dbReference>
<feature type="region of interest" description="Disordered" evidence="1">
    <location>
        <begin position="1"/>
        <end position="23"/>
    </location>
</feature>
<proteinExistence type="predicted"/>